<reference evidence="1 2" key="1">
    <citation type="submission" date="2014-12" db="EMBL/GenBank/DDBJ databases">
        <title>Draft genome sequences of 29 type strains of Enterococci.</title>
        <authorList>
            <person name="Zhong Z."/>
            <person name="Sun Z."/>
            <person name="Liu W."/>
            <person name="Zhang W."/>
            <person name="Zhang H."/>
        </authorList>
    </citation>
    <scope>NUCLEOTIDE SEQUENCE [LARGE SCALE GENOMIC DNA]</scope>
    <source>
        <strain evidence="1 2">DSM 15687</strain>
    </source>
</reference>
<sequence>MKTPLTLTLENSLYHYCVEQGGLVVEEVTMPEEYGIVDTLSCITKFDGTREWRCYELKVSKTDFRSTAKLSFVGHYNYFALPRKLYEEVQHEIPRNIGVLVYRPYMLEEEMPVSGTFIVAKKSHETKIKSLRTSID</sequence>
<evidence type="ECO:0000313" key="2">
    <source>
        <dbReference type="Proteomes" id="UP000182152"/>
    </source>
</evidence>
<dbReference type="STRING" id="150033.RV14_GL000143"/>
<gene>
    <name evidence="1" type="ORF">RV14_GL000143</name>
</gene>
<accession>A0A1L8WSJ3</accession>
<comment type="caution">
    <text evidence="1">The sequence shown here is derived from an EMBL/GenBank/DDBJ whole genome shotgun (WGS) entry which is preliminary data.</text>
</comment>
<protein>
    <submittedName>
        <fullName evidence="1">Uncharacterized protein</fullName>
    </submittedName>
</protein>
<proteinExistence type="predicted"/>
<name>A0A1L8WSJ3_9ENTE</name>
<organism evidence="1 2">
    <name type="scientific">Enterococcus ratti</name>
    <dbReference type="NCBI Taxonomy" id="150033"/>
    <lineage>
        <taxon>Bacteria</taxon>
        <taxon>Bacillati</taxon>
        <taxon>Bacillota</taxon>
        <taxon>Bacilli</taxon>
        <taxon>Lactobacillales</taxon>
        <taxon>Enterococcaceae</taxon>
        <taxon>Enterococcus</taxon>
    </lineage>
</organism>
<dbReference type="EMBL" id="JXLB01000001">
    <property type="protein sequence ID" value="OJG83966.1"/>
    <property type="molecule type" value="Genomic_DNA"/>
</dbReference>
<dbReference type="AlphaFoldDB" id="A0A1L8WSJ3"/>
<dbReference type="Proteomes" id="UP000182152">
    <property type="component" value="Unassembled WGS sequence"/>
</dbReference>
<evidence type="ECO:0000313" key="1">
    <source>
        <dbReference type="EMBL" id="OJG83966.1"/>
    </source>
</evidence>
<keyword evidence="2" id="KW-1185">Reference proteome</keyword>